<sequence length="92" mass="10444">MGNKNLWADEVLGDNFVDSPNIGQTVRLDSPDNLSSKIEDLDPKLVFVKKMGKTTMSMLQLILLVKRVGMSLFRMCLMILVRLELLLEGQDY</sequence>
<dbReference type="Proteomes" id="UP000237000">
    <property type="component" value="Unassembled WGS sequence"/>
</dbReference>
<dbReference type="EMBL" id="JXTC01000067">
    <property type="protein sequence ID" value="PON92282.1"/>
    <property type="molecule type" value="Genomic_DNA"/>
</dbReference>
<evidence type="ECO:0000313" key="2">
    <source>
        <dbReference type="Proteomes" id="UP000237000"/>
    </source>
</evidence>
<dbReference type="InParanoid" id="A0A2P5F3E4"/>
<gene>
    <name evidence="1" type="ORF">TorRG33x02_119110</name>
</gene>
<accession>A0A2P5F3E4</accession>
<proteinExistence type="predicted"/>
<protein>
    <submittedName>
        <fullName evidence="1">Uncharacterized protein</fullName>
    </submittedName>
</protein>
<name>A0A2P5F3E4_TREOI</name>
<reference evidence="2" key="1">
    <citation type="submission" date="2016-06" db="EMBL/GenBank/DDBJ databases">
        <title>Parallel loss of symbiosis genes in relatives of nitrogen-fixing non-legume Parasponia.</title>
        <authorList>
            <person name="Van Velzen R."/>
            <person name="Holmer R."/>
            <person name="Bu F."/>
            <person name="Rutten L."/>
            <person name="Van Zeijl A."/>
            <person name="Liu W."/>
            <person name="Santuari L."/>
            <person name="Cao Q."/>
            <person name="Sharma T."/>
            <person name="Shen D."/>
            <person name="Roswanjaya Y."/>
            <person name="Wardhani T."/>
            <person name="Kalhor M.S."/>
            <person name="Jansen J."/>
            <person name="Van den Hoogen J."/>
            <person name="Gungor B."/>
            <person name="Hartog M."/>
            <person name="Hontelez J."/>
            <person name="Verver J."/>
            <person name="Yang W.-C."/>
            <person name="Schijlen E."/>
            <person name="Repin R."/>
            <person name="Schilthuizen M."/>
            <person name="Schranz E."/>
            <person name="Heidstra R."/>
            <person name="Miyata K."/>
            <person name="Fedorova E."/>
            <person name="Kohlen W."/>
            <person name="Bisseling T."/>
            <person name="Smit S."/>
            <person name="Geurts R."/>
        </authorList>
    </citation>
    <scope>NUCLEOTIDE SEQUENCE [LARGE SCALE GENOMIC DNA]</scope>
    <source>
        <strain evidence="2">cv. RG33-2</strain>
    </source>
</reference>
<dbReference type="AlphaFoldDB" id="A0A2P5F3E4"/>
<organism evidence="1 2">
    <name type="scientific">Trema orientale</name>
    <name type="common">Charcoal tree</name>
    <name type="synonym">Celtis orientalis</name>
    <dbReference type="NCBI Taxonomy" id="63057"/>
    <lineage>
        <taxon>Eukaryota</taxon>
        <taxon>Viridiplantae</taxon>
        <taxon>Streptophyta</taxon>
        <taxon>Embryophyta</taxon>
        <taxon>Tracheophyta</taxon>
        <taxon>Spermatophyta</taxon>
        <taxon>Magnoliopsida</taxon>
        <taxon>eudicotyledons</taxon>
        <taxon>Gunneridae</taxon>
        <taxon>Pentapetalae</taxon>
        <taxon>rosids</taxon>
        <taxon>fabids</taxon>
        <taxon>Rosales</taxon>
        <taxon>Cannabaceae</taxon>
        <taxon>Trema</taxon>
    </lineage>
</organism>
<keyword evidence="2" id="KW-1185">Reference proteome</keyword>
<evidence type="ECO:0000313" key="1">
    <source>
        <dbReference type="EMBL" id="PON92282.1"/>
    </source>
</evidence>
<comment type="caution">
    <text evidence="1">The sequence shown here is derived from an EMBL/GenBank/DDBJ whole genome shotgun (WGS) entry which is preliminary data.</text>
</comment>